<keyword evidence="6" id="KW-1185">Reference proteome</keyword>
<evidence type="ECO:0000313" key="3">
    <source>
        <dbReference type="EMBL" id="QJY37321.1"/>
    </source>
</evidence>
<dbReference type="PROSITE" id="PS51257">
    <property type="entry name" value="PROKAR_LIPOPROTEIN"/>
    <property type="match status" value="1"/>
</dbReference>
<dbReference type="RefSeq" id="WP_069667409.1">
    <property type="nucleotide sequence ID" value="NZ_CP053541.1"/>
</dbReference>
<evidence type="ECO:0000313" key="1">
    <source>
        <dbReference type="EMBL" id="MDC5742242.1"/>
    </source>
</evidence>
<accession>A0A178JC93</accession>
<evidence type="ECO:0000313" key="6">
    <source>
        <dbReference type="Proteomes" id="UP001150001"/>
    </source>
</evidence>
<dbReference type="Proteomes" id="UP000501443">
    <property type="component" value="Chromosome 1"/>
</dbReference>
<gene>
    <name evidence="2" type="ORF">AZ468_10815</name>
    <name evidence="3" type="ORF">HOO69_12220</name>
    <name evidence="1" type="ORF">OPW20_19390</name>
</gene>
<protein>
    <submittedName>
        <fullName evidence="1">DUF2799 domain-containing protein</fullName>
    </submittedName>
</protein>
<dbReference type="GeneID" id="78076189"/>
<evidence type="ECO:0000313" key="2">
    <source>
        <dbReference type="EMBL" id="OAM99435.1"/>
    </source>
</evidence>
<evidence type="ECO:0000313" key="5">
    <source>
        <dbReference type="Proteomes" id="UP000501443"/>
    </source>
</evidence>
<name>A0A178JC93_9VIBR</name>
<dbReference type="Pfam" id="PF10973">
    <property type="entry name" value="DUF2799"/>
    <property type="match status" value="1"/>
</dbReference>
<dbReference type="EMBL" id="CP053541">
    <property type="protein sequence ID" value="QJY37321.1"/>
    <property type="molecule type" value="Genomic_DNA"/>
</dbReference>
<dbReference type="Proteomes" id="UP000094761">
    <property type="component" value="Unassembled WGS sequence"/>
</dbReference>
<reference evidence="1" key="3">
    <citation type="submission" date="2022-11" db="EMBL/GenBank/DDBJ databases">
        <title>Role of the vibriolysin VemA secreted by the emergent pathogen Vibrio europaeus in the colonization of Manila clam mucus.</title>
        <authorList>
            <person name="Martinez C."/>
            <person name="Rodriguez S."/>
            <person name="Vences A."/>
            <person name="Barja J.L."/>
            <person name="Toranzo A.E."/>
            <person name="Dubert J."/>
        </authorList>
    </citation>
    <scope>NUCLEOTIDE SEQUENCE</scope>
    <source>
        <strain evidence="1">3454</strain>
    </source>
</reference>
<dbReference type="AlphaFoldDB" id="A0A178JC93"/>
<reference evidence="3 5" key="2">
    <citation type="submission" date="2020-05" db="EMBL/GenBank/DDBJ databases">
        <title>First description outside Europe of the emergent pathogen for shellfish aquaculture Vibrio europaeus.</title>
        <authorList>
            <person name="Dubert J."/>
            <person name="Rojas R."/>
        </authorList>
    </citation>
    <scope>NUCLEOTIDE SEQUENCE [LARGE SCALE GENOMIC DNA]</scope>
    <source>
        <strain evidence="3 5">NPI-1</strain>
    </source>
</reference>
<dbReference type="Proteomes" id="UP001150001">
    <property type="component" value="Unassembled WGS sequence"/>
</dbReference>
<sequence length="119" mass="13141">MKLQFVLVVLMLAGCATQPPPLSSVEGDWSDYGKHRAEQGFLKQSEAKLAKLDQGGVFSQELYLAYSNGYEQGRLEYCSQNAYMLGVVGKPYAGICDRIDPFFQQDYISGRHSTAGSAF</sequence>
<dbReference type="EMBL" id="JAPFIT010000021">
    <property type="protein sequence ID" value="MDC5742242.1"/>
    <property type="molecule type" value="Genomic_DNA"/>
</dbReference>
<proteinExistence type="predicted"/>
<dbReference type="EMBL" id="LUAX01000002">
    <property type="protein sequence ID" value="OAM99435.1"/>
    <property type="molecule type" value="Genomic_DNA"/>
</dbReference>
<evidence type="ECO:0000313" key="4">
    <source>
        <dbReference type="Proteomes" id="UP000094761"/>
    </source>
</evidence>
<dbReference type="InterPro" id="IPR021242">
    <property type="entry name" value="DUF2799"/>
</dbReference>
<dbReference type="OrthoDB" id="5917937at2"/>
<reference evidence="2 4" key="1">
    <citation type="submission" date="2016-03" db="EMBL/GenBank/DDBJ databases">
        <title>Draft genome sequence of the Vibrio tubiashii subs. europaeus.</title>
        <authorList>
            <person name="Spinard E."/>
            <person name="Dubert J."/>
            <person name="Nelson D.R."/>
            <person name="Barja J.L."/>
        </authorList>
    </citation>
    <scope>NUCLEOTIDE SEQUENCE [LARGE SCALE GENOMIC DNA]</scope>
    <source>
        <strain evidence="4">PP-638</strain>
        <strain evidence="2">PP2-638</strain>
    </source>
</reference>
<organism evidence="2 4">
    <name type="scientific">Vibrio europaeus</name>
    <dbReference type="NCBI Taxonomy" id="300876"/>
    <lineage>
        <taxon>Bacteria</taxon>
        <taxon>Pseudomonadati</taxon>
        <taxon>Pseudomonadota</taxon>
        <taxon>Gammaproteobacteria</taxon>
        <taxon>Vibrionales</taxon>
        <taxon>Vibrionaceae</taxon>
        <taxon>Vibrio</taxon>
        <taxon>Vibrio oreintalis group</taxon>
    </lineage>
</organism>